<evidence type="ECO:0000256" key="6">
    <source>
        <dbReference type="SAM" id="Phobius"/>
    </source>
</evidence>
<keyword evidence="5 6" id="KW-0472">Membrane</keyword>
<keyword evidence="9" id="KW-1185">Reference proteome</keyword>
<dbReference type="GO" id="GO:0016020">
    <property type="term" value="C:membrane"/>
    <property type="evidence" value="ECO:0007669"/>
    <property type="project" value="UniProtKB-SubCell"/>
</dbReference>
<dbReference type="Gene3D" id="1.10.3730.20">
    <property type="match status" value="1"/>
</dbReference>
<sequence>MDSNQSARASRATSSAQPAPSTKKAAAWMLTSISLLLLMAISGRIITREIDVFQVMEMRSIIAFFMLLPLVFREGGFKAMRTTILPAHIGRNVAHYIGQFAWLMGLTLIPLAQVIAIEFTAPIWAALMAAAFLGEKLTWRKGAAIGFGLAGVLLILRPGAAPLNPGHLIVLGAAFFFAISFITTKLLTRTDSATKIIFWMLIIQSIIGLIPALRVWTWPSAGIWPWIFLIAFTGTFAHYCMAKALSYADATVAMPMDYLRVPASALIGYLLYAEAIDGLTAAGAILILAGNLFNLRRPNAGRIQQTPP</sequence>
<feature type="domain" description="EamA" evidence="7">
    <location>
        <begin position="26"/>
        <end position="156"/>
    </location>
</feature>
<keyword evidence="4 6" id="KW-1133">Transmembrane helix</keyword>
<keyword evidence="3 6" id="KW-0812">Transmembrane</keyword>
<feature type="transmembrane region" description="Helical" evidence="6">
    <location>
        <begin position="223"/>
        <end position="240"/>
    </location>
</feature>
<evidence type="ECO:0000256" key="5">
    <source>
        <dbReference type="ARBA" id="ARBA00023136"/>
    </source>
</evidence>
<dbReference type="PANTHER" id="PTHR22911:SF6">
    <property type="entry name" value="SOLUTE CARRIER FAMILY 35 MEMBER G1"/>
    <property type="match status" value="1"/>
</dbReference>
<organism evidence="8 9">
    <name type="scientific">Rhizobium soli</name>
    <dbReference type="NCBI Taxonomy" id="424798"/>
    <lineage>
        <taxon>Bacteria</taxon>
        <taxon>Pseudomonadati</taxon>
        <taxon>Pseudomonadota</taxon>
        <taxon>Alphaproteobacteria</taxon>
        <taxon>Hyphomicrobiales</taxon>
        <taxon>Rhizobiaceae</taxon>
        <taxon>Rhizobium/Agrobacterium group</taxon>
        <taxon>Rhizobium</taxon>
    </lineage>
</organism>
<gene>
    <name evidence="8" type="ORF">F4695_001719</name>
</gene>
<comment type="subcellular location">
    <subcellularLocation>
        <location evidence="1">Membrane</location>
        <topology evidence="1">Multi-pass membrane protein</topology>
    </subcellularLocation>
</comment>
<feature type="transmembrane region" description="Helical" evidence="6">
    <location>
        <begin position="52"/>
        <end position="72"/>
    </location>
</feature>
<dbReference type="Pfam" id="PF00892">
    <property type="entry name" value="EamA"/>
    <property type="match status" value="2"/>
</dbReference>
<evidence type="ECO:0000259" key="7">
    <source>
        <dbReference type="Pfam" id="PF00892"/>
    </source>
</evidence>
<feature type="transmembrane region" description="Helical" evidence="6">
    <location>
        <begin position="196"/>
        <end position="217"/>
    </location>
</feature>
<dbReference type="InterPro" id="IPR000620">
    <property type="entry name" value="EamA_dom"/>
</dbReference>
<proteinExistence type="inferred from homology"/>
<evidence type="ECO:0000256" key="3">
    <source>
        <dbReference type="ARBA" id="ARBA00022692"/>
    </source>
</evidence>
<protein>
    <submittedName>
        <fullName evidence="8">Drug/metabolite transporter (DMT)-like permease</fullName>
    </submittedName>
</protein>
<dbReference type="Proteomes" id="UP000585437">
    <property type="component" value="Unassembled WGS sequence"/>
</dbReference>
<dbReference type="InterPro" id="IPR037185">
    <property type="entry name" value="EmrE-like"/>
</dbReference>
<evidence type="ECO:0000313" key="9">
    <source>
        <dbReference type="Proteomes" id="UP000585437"/>
    </source>
</evidence>
<evidence type="ECO:0000313" key="8">
    <source>
        <dbReference type="EMBL" id="MBB6508370.1"/>
    </source>
</evidence>
<comment type="caution">
    <text evidence="8">The sequence shown here is derived from an EMBL/GenBank/DDBJ whole genome shotgun (WGS) entry which is preliminary data.</text>
</comment>
<feature type="transmembrane region" description="Helical" evidence="6">
    <location>
        <begin position="166"/>
        <end position="184"/>
    </location>
</feature>
<dbReference type="PANTHER" id="PTHR22911">
    <property type="entry name" value="ACYL-MALONYL CONDENSING ENZYME-RELATED"/>
    <property type="match status" value="1"/>
</dbReference>
<feature type="transmembrane region" description="Helical" evidence="6">
    <location>
        <begin position="115"/>
        <end position="133"/>
    </location>
</feature>
<reference evidence="8 9" key="1">
    <citation type="submission" date="2020-08" db="EMBL/GenBank/DDBJ databases">
        <title>The Agave Microbiome: Exploring the role of microbial communities in plant adaptations to desert environments.</title>
        <authorList>
            <person name="Partida-Martinez L.P."/>
        </authorList>
    </citation>
    <scope>NUCLEOTIDE SEQUENCE [LARGE SCALE GENOMIC DNA]</scope>
    <source>
        <strain evidence="8 9">AS3.12</strain>
    </source>
</reference>
<dbReference type="SUPFAM" id="SSF103481">
    <property type="entry name" value="Multidrug resistance efflux transporter EmrE"/>
    <property type="match status" value="2"/>
</dbReference>
<dbReference type="AlphaFoldDB" id="A0A7X0MSM1"/>
<evidence type="ECO:0000256" key="2">
    <source>
        <dbReference type="ARBA" id="ARBA00009853"/>
    </source>
</evidence>
<evidence type="ECO:0000256" key="4">
    <source>
        <dbReference type="ARBA" id="ARBA00022989"/>
    </source>
</evidence>
<accession>A0A7X0MSM1</accession>
<feature type="transmembrane region" description="Helical" evidence="6">
    <location>
        <begin position="25"/>
        <end position="46"/>
    </location>
</feature>
<evidence type="ECO:0000256" key="1">
    <source>
        <dbReference type="ARBA" id="ARBA00004141"/>
    </source>
</evidence>
<dbReference type="EMBL" id="JACHBU010000003">
    <property type="protein sequence ID" value="MBB6508370.1"/>
    <property type="molecule type" value="Genomic_DNA"/>
</dbReference>
<comment type="similarity">
    <text evidence="2">Belongs to the drug/metabolite transporter (DMT) superfamily. 10 TMS drug/metabolite exporter (DME) (TC 2.A.7.3) family.</text>
</comment>
<name>A0A7X0MSM1_9HYPH</name>
<feature type="domain" description="EamA" evidence="7">
    <location>
        <begin position="165"/>
        <end position="294"/>
    </location>
</feature>
<feature type="transmembrane region" description="Helical" evidence="6">
    <location>
        <begin position="142"/>
        <end position="160"/>
    </location>
</feature>